<dbReference type="PROSITE" id="PS50943">
    <property type="entry name" value="HTH_CROC1"/>
    <property type="match status" value="1"/>
</dbReference>
<evidence type="ECO:0000313" key="1">
    <source>
        <dbReference type="EMBL" id="BAU27888.1"/>
    </source>
</evidence>
<dbReference type="GO" id="GO:0003677">
    <property type="term" value="F:DNA binding"/>
    <property type="evidence" value="ECO:0007669"/>
    <property type="project" value="InterPro"/>
</dbReference>
<sequence>MNGHEPVQFTKDMLDRMISEKVRLIRTEAKLTQEQMADVLGLSKKTLVQVEKERKTLGFTAAALVGALFRDSEIMQGMFGESALEVMRLTAFDGIEQGDENGADWISRARTQARYKAMGRRVWWKDEQEGAVYILQSHILTGHCRIIDREDALQYYGADLEEAQVRLRELEEIARDNREKER</sequence>
<protein>
    <submittedName>
        <fullName evidence="1">Helix-turn-helix domain protein</fullName>
    </submittedName>
</protein>
<proteinExistence type="predicted"/>
<gene>
    <name evidence="1" type="ORF">CB4_02062</name>
</gene>
<reference evidence="1 2" key="1">
    <citation type="submission" date="2015-12" db="EMBL/GenBank/DDBJ databases">
        <title>Genome sequence of Aneurinibacillus soli.</title>
        <authorList>
            <person name="Lee J.S."/>
            <person name="Lee K.C."/>
            <person name="Kim K.K."/>
            <person name="Lee B.W."/>
        </authorList>
    </citation>
    <scope>NUCLEOTIDE SEQUENCE [LARGE SCALE GENOMIC DNA]</scope>
    <source>
        <strain evidence="1 2">CB4</strain>
    </source>
</reference>
<dbReference type="RefSeq" id="WP_096465578.1">
    <property type="nucleotide sequence ID" value="NZ_AP017312.1"/>
</dbReference>
<organism evidence="1 2">
    <name type="scientific">Aneurinibacillus soli</name>
    <dbReference type="NCBI Taxonomy" id="1500254"/>
    <lineage>
        <taxon>Bacteria</taxon>
        <taxon>Bacillati</taxon>
        <taxon>Bacillota</taxon>
        <taxon>Bacilli</taxon>
        <taxon>Bacillales</taxon>
        <taxon>Paenibacillaceae</taxon>
        <taxon>Aneurinibacillus group</taxon>
        <taxon>Aneurinibacillus</taxon>
    </lineage>
</organism>
<dbReference type="Gene3D" id="1.10.260.40">
    <property type="entry name" value="lambda repressor-like DNA-binding domains"/>
    <property type="match status" value="1"/>
</dbReference>
<dbReference type="OrthoDB" id="1796720at2"/>
<dbReference type="InterPro" id="IPR010982">
    <property type="entry name" value="Lambda_DNA-bd_dom_sf"/>
</dbReference>
<accession>A0A0U5B0W0</accession>
<evidence type="ECO:0000313" key="2">
    <source>
        <dbReference type="Proteomes" id="UP000217696"/>
    </source>
</evidence>
<dbReference type="Proteomes" id="UP000217696">
    <property type="component" value="Chromosome"/>
</dbReference>
<dbReference type="SUPFAM" id="SSF47413">
    <property type="entry name" value="lambda repressor-like DNA-binding domains"/>
    <property type="match status" value="1"/>
</dbReference>
<name>A0A0U5B0W0_9BACL</name>
<dbReference type="EMBL" id="AP017312">
    <property type="protein sequence ID" value="BAU27888.1"/>
    <property type="molecule type" value="Genomic_DNA"/>
</dbReference>
<dbReference type="CDD" id="cd00093">
    <property type="entry name" value="HTH_XRE"/>
    <property type="match status" value="1"/>
</dbReference>
<dbReference type="Pfam" id="PF01381">
    <property type="entry name" value="HTH_3"/>
    <property type="match status" value="1"/>
</dbReference>
<dbReference type="KEGG" id="asoc:CB4_02062"/>
<dbReference type="InterPro" id="IPR001387">
    <property type="entry name" value="Cro/C1-type_HTH"/>
</dbReference>
<dbReference type="AlphaFoldDB" id="A0A0U5B0W0"/>
<keyword evidence="2" id="KW-1185">Reference proteome</keyword>